<organism evidence="2 3">
    <name type="scientific">Ferrimonas sediminicola</name>
    <dbReference type="NCBI Taxonomy" id="2569538"/>
    <lineage>
        <taxon>Bacteria</taxon>
        <taxon>Pseudomonadati</taxon>
        <taxon>Pseudomonadota</taxon>
        <taxon>Gammaproteobacteria</taxon>
        <taxon>Alteromonadales</taxon>
        <taxon>Ferrimonadaceae</taxon>
        <taxon>Ferrimonas</taxon>
    </lineage>
</organism>
<evidence type="ECO:0000313" key="2">
    <source>
        <dbReference type="EMBL" id="TKB50499.1"/>
    </source>
</evidence>
<sequence>MAQSPEAMVRLTGVADNLSEDTIRDLASDAGKELLAVLLALFVDERVHRQAQDEQTSLLGHSHRDGGQRGG</sequence>
<accession>A0A4U1BIZ7</accession>
<evidence type="ECO:0000256" key="1">
    <source>
        <dbReference type="SAM" id="MobiDB-lite"/>
    </source>
</evidence>
<reference evidence="2 3" key="1">
    <citation type="submission" date="2019-04" db="EMBL/GenBank/DDBJ databases">
        <authorList>
            <person name="Hwang J.C."/>
        </authorList>
    </citation>
    <scope>NUCLEOTIDE SEQUENCE [LARGE SCALE GENOMIC DNA]</scope>
    <source>
        <strain evidence="2 3">IMCC35001</strain>
    </source>
</reference>
<proteinExistence type="predicted"/>
<dbReference type="AlphaFoldDB" id="A0A4U1BIZ7"/>
<feature type="region of interest" description="Disordered" evidence="1">
    <location>
        <begin position="51"/>
        <end position="71"/>
    </location>
</feature>
<dbReference type="Proteomes" id="UP000305674">
    <property type="component" value="Unassembled WGS sequence"/>
</dbReference>
<protein>
    <submittedName>
        <fullName evidence="2">Uncharacterized protein</fullName>
    </submittedName>
</protein>
<feature type="compositionally biased region" description="Basic and acidic residues" evidence="1">
    <location>
        <begin position="62"/>
        <end position="71"/>
    </location>
</feature>
<dbReference type="EMBL" id="SWCI01000002">
    <property type="protein sequence ID" value="TKB50499.1"/>
    <property type="molecule type" value="Genomic_DNA"/>
</dbReference>
<gene>
    <name evidence="2" type="ORF">FCL40_04940</name>
</gene>
<evidence type="ECO:0000313" key="3">
    <source>
        <dbReference type="Proteomes" id="UP000305674"/>
    </source>
</evidence>
<name>A0A4U1BIZ7_9GAMM</name>
<keyword evidence="3" id="KW-1185">Reference proteome</keyword>
<comment type="caution">
    <text evidence="2">The sequence shown here is derived from an EMBL/GenBank/DDBJ whole genome shotgun (WGS) entry which is preliminary data.</text>
</comment>